<sequence length="448" mass="50740">MSSKSNFQMVIILSMLTGLLMGCSSSVKDPTETPSKLKIMYYDEMGYYSQYGTLFAAMFPEIDVEVISKNNVKYEKGKDMNKAVMEFIDAKKPDLLMLNGEQYKNMSSQGKLYDLESFIKRDKFDLEGTVLGITDYIRELSDGKLYGMSPAFFSKAVYYNKDLFAKYEIPFPENGMSWDKLLQLASRFPTTGSEEERIYGIKTYYSDDLYELGISMGGTLGLSFFNTSSMKMTMNSESWKAVFESALEAIKSETIYKGVNESGNGSYESYLFQNPFVAGKVAMTIDENYLVNQITEAQERFKDKAISNWDMVTMPVNPQNPNVTNSMSIDEIFAIDARSSNIDAAWNFISYVNSDEFARIKKEVSTGSLTSRTKYITDESGHNLEALYSLKPIESSIYKDNEKLPYGLFSKIVVLMQEELHKVTSERQSLSKALENIQAQGQQLLDGK</sequence>
<evidence type="ECO:0000313" key="2">
    <source>
        <dbReference type="Proteomes" id="UP000289856"/>
    </source>
</evidence>
<accession>A0A3T1DA77</accession>
<dbReference type="InterPro" id="IPR006059">
    <property type="entry name" value="SBP"/>
</dbReference>
<dbReference type="KEGG" id="cohn:KCTCHS21_44150"/>
<keyword evidence="2" id="KW-1185">Reference proteome</keyword>
<dbReference type="EMBL" id="AP019400">
    <property type="protein sequence ID" value="BBI35016.1"/>
    <property type="molecule type" value="Genomic_DNA"/>
</dbReference>
<dbReference type="PROSITE" id="PS51257">
    <property type="entry name" value="PROKAR_LIPOPROTEIN"/>
    <property type="match status" value="1"/>
</dbReference>
<dbReference type="SUPFAM" id="SSF53850">
    <property type="entry name" value="Periplasmic binding protein-like II"/>
    <property type="match status" value="1"/>
</dbReference>
<dbReference type="Gene3D" id="3.40.190.10">
    <property type="entry name" value="Periplasmic binding protein-like II"/>
    <property type="match status" value="1"/>
</dbReference>
<dbReference type="PANTHER" id="PTHR43649">
    <property type="entry name" value="ARABINOSE-BINDING PROTEIN-RELATED"/>
    <property type="match status" value="1"/>
</dbReference>
<evidence type="ECO:0000313" key="1">
    <source>
        <dbReference type="EMBL" id="BBI35016.1"/>
    </source>
</evidence>
<dbReference type="OrthoDB" id="2675752at2"/>
<proteinExistence type="predicted"/>
<gene>
    <name evidence="1" type="ORF">KCTCHS21_44150</name>
</gene>
<dbReference type="Proteomes" id="UP000289856">
    <property type="component" value="Chromosome"/>
</dbReference>
<dbReference type="InterPro" id="IPR050490">
    <property type="entry name" value="Bact_solute-bd_prot1"/>
</dbReference>
<organism evidence="1 2">
    <name type="scientific">Cohnella abietis</name>
    <dbReference type="NCBI Taxonomy" id="2507935"/>
    <lineage>
        <taxon>Bacteria</taxon>
        <taxon>Bacillati</taxon>
        <taxon>Bacillota</taxon>
        <taxon>Bacilli</taxon>
        <taxon>Bacillales</taxon>
        <taxon>Paenibacillaceae</taxon>
        <taxon>Cohnella</taxon>
    </lineage>
</organism>
<dbReference type="RefSeq" id="WP_130613309.1">
    <property type="nucleotide sequence ID" value="NZ_AP019400.1"/>
</dbReference>
<dbReference type="Pfam" id="PF01547">
    <property type="entry name" value="SBP_bac_1"/>
    <property type="match status" value="1"/>
</dbReference>
<dbReference type="AlphaFoldDB" id="A0A3T1DA77"/>
<protein>
    <submittedName>
        <fullName evidence="1">Sugar ABC transporter substrate-binding protein</fullName>
    </submittedName>
</protein>
<name>A0A3T1DA77_9BACL</name>
<reference evidence="1 2" key="1">
    <citation type="submission" date="2019-01" db="EMBL/GenBank/DDBJ databases">
        <title>Complete genome sequence of Cohnella hallensis HS21 isolated from Korean fir (Abies koreana) rhizospheric soil.</title>
        <authorList>
            <person name="Jiang L."/>
            <person name="Kang S.W."/>
            <person name="Kim S."/>
            <person name="Jung J."/>
            <person name="Kim C.Y."/>
            <person name="Kim D.H."/>
            <person name="Kim S.W."/>
            <person name="Lee J."/>
        </authorList>
    </citation>
    <scope>NUCLEOTIDE SEQUENCE [LARGE SCALE GENOMIC DNA]</scope>
    <source>
        <strain evidence="1 2">HS21</strain>
    </source>
</reference>